<proteinExistence type="predicted"/>
<sequence length="123" mass="12315">MWGGSGGLAGGEEPSPPPDLAEGEAAVGAVGSPGLGGGRWRGGGLAEEMRWRPTVDPGVVAIVVAAVIVVPASGRSARSRLVGGGSRFCRLYGQQQIQALSPPSSSRPAMDLRVVTVAVVVTA</sequence>
<feature type="compositionally biased region" description="Gly residues" evidence="1">
    <location>
        <begin position="31"/>
        <end position="43"/>
    </location>
</feature>
<dbReference type="EMBL" id="CM000134">
    <property type="protein sequence ID" value="EEC84391.1"/>
    <property type="molecule type" value="Genomic_DNA"/>
</dbReference>
<name>B8BEJ9_ORYSI</name>
<dbReference type="HOGENOM" id="CLU_2019045_0_0_1"/>
<feature type="compositionally biased region" description="Gly residues" evidence="1">
    <location>
        <begin position="1"/>
        <end position="10"/>
    </location>
</feature>
<dbReference type="AlphaFoldDB" id="B8BEJ9"/>
<dbReference type="Proteomes" id="UP000007015">
    <property type="component" value="Chromosome 9"/>
</dbReference>
<protein>
    <submittedName>
        <fullName evidence="2">Uncharacterized protein</fullName>
    </submittedName>
</protein>
<organism evidence="2 3">
    <name type="scientific">Oryza sativa subsp. indica</name>
    <name type="common">Rice</name>
    <dbReference type="NCBI Taxonomy" id="39946"/>
    <lineage>
        <taxon>Eukaryota</taxon>
        <taxon>Viridiplantae</taxon>
        <taxon>Streptophyta</taxon>
        <taxon>Embryophyta</taxon>
        <taxon>Tracheophyta</taxon>
        <taxon>Spermatophyta</taxon>
        <taxon>Magnoliopsida</taxon>
        <taxon>Liliopsida</taxon>
        <taxon>Poales</taxon>
        <taxon>Poaceae</taxon>
        <taxon>BOP clade</taxon>
        <taxon>Oryzoideae</taxon>
        <taxon>Oryzeae</taxon>
        <taxon>Oryzinae</taxon>
        <taxon>Oryza</taxon>
        <taxon>Oryza sativa</taxon>
    </lineage>
</organism>
<accession>B8BEJ9</accession>
<keyword evidence="3" id="KW-1185">Reference proteome</keyword>
<dbReference type="Gramene" id="BGIOSGA030552-TA">
    <property type="protein sequence ID" value="BGIOSGA030552-PA"/>
    <property type="gene ID" value="BGIOSGA030552"/>
</dbReference>
<evidence type="ECO:0000256" key="1">
    <source>
        <dbReference type="SAM" id="MobiDB-lite"/>
    </source>
</evidence>
<evidence type="ECO:0000313" key="2">
    <source>
        <dbReference type="EMBL" id="EEC84391.1"/>
    </source>
</evidence>
<gene>
    <name evidence="2" type="ORF">OsI_30961</name>
</gene>
<evidence type="ECO:0000313" key="3">
    <source>
        <dbReference type="Proteomes" id="UP000007015"/>
    </source>
</evidence>
<reference evidence="2 3" key="1">
    <citation type="journal article" date="2005" name="PLoS Biol.">
        <title>The genomes of Oryza sativa: a history of duplications.</title>
        <authorList>
            <person name="Yu J."/>
            <person name="Wang J."/>
            <person name="Lin W."/>
            <person name="Li S."/>
            <person name="Li H."/>
            <person name="Zhou J."/>
            <person name="Ni P."/>
            <person name="Dong W."/>
            <person name="Hu S."/>
            <person name="Zeng C."/>
            <person name="Zhang J."/>
            <person name="Zhang Y."/>
            <person name="Li R."/>
            <person name="Xu Z."/>
            <person name="Li S."/>
            <person name="Li X."/>
            <person name="Zheng H."/>
            <person name="Cong L."/>
            <person name="Lin L."/>
            <person name="Yin J."/>
            <person name="Geng J."/>
            <person name="Li G."/>
            <person name="Shi J."/>
            <person name="Liu J."/>
            <person name="Lv H."/>
            <person name="Li J."/>
            <person name="Wang J."/>
            <person name="Deng Y."/>
            <person name="Ran L."/>
            <person name="Shi X."/>
            <person name="Wang X."/>
            <person name="Wu Q."/>
            <person name="Li C."/>
            <person name="Ren X."/>
            <person name="Wang J."/>
            <person name="Wang X."/>
            <person name="Li D."/>
            <person name="Liu D."/>
            <person name="Zhang X."/>
            <person name="Ji Z."/>
            <person name="Zhao W."/>
            <person name="Sun Y."/>
            <person name="Zhang Z."/>
            <person name="Bao J."/>
            <person name="Han Y."/>
            <person name="Dong L."/>
            <person name="Ji J."/>
            <person name="Chen P."/>
            <person name="Wu S."/>
            <person name="Liu J."/>
            <person name="Xiao Y."/>
            <person name="Bu D."/>
            <person name="Tan J."/>
            <person name="Yang L."/>
            <person name="Ye C."/>
            <person name="Zhang J."/>
            <person name="Xu J."/>
            <person name="Zhou Y."/>
            <person name="Yu Y."/>
            <person name="Zhang B."/>
            <person name="Zhuang S."/>
            <person name="Wei H."/>
            <person name="Liu B."/>
            <person name="Lei M."/>
            <person name="Yu H."/>
            <person name="Li Y."/>
            <person name="Xu H."/>
            <person name="Wei S."/>
            <person name="He X."/>
            <person name="Fang L."/>
            <person name="Zhang Z."/>
            <person name="Zhang Y."/>
            <person name="Huang X."/>
            <person name="Su Z."/>
            <person name="Tong W."/>
            <person name="Li J."/>
            <person name="Tong Z."/>
            <person name="Li S."/>
            <person name="Ye J."/>
            <person name="Wang L."/>
            <person name="Fang L."/>
            <person name="Lei T."/>
            <person name="Chen C."/>
            <person name="Chen H."/>
            <person name="Xu Z."/>
            <person name="Li H."/>
            <person name="Huang H."/>
            <person name="Zhang F."/>
            <person name="Xu H."/>
            <person name="Li N."/>
            <person name="Zhao C."/>
            <person name="Li S."/>
            <person name="Dong L."/>
            <person name="Huang Y."/>
            <person name="Li L."/>
            <person name="Xi Y."/>
            <person name="Qi Q."/>
            <person name="Li W."/>
            <person name="Zhang B."/>
            <person name="Hu W."/>
            <person name="Zhang Y."/>
            <person name="Tian X."/>
            <person name="Jiao Y."/>
            <person name="Liang X."/>
            <person name="Jin J."/>
            <person name="Gao L."/>
            <person name="Zheng W."/>
            <person name="Hao B."/>
            <person name="Liu S."/>
            <person name="Wang W."/>
            <person name="Yuan L."/>
            <person name="Cao M."/>
            <person name="McDermott J."/>
            <person name="Samudrala R."/>
            <person name="Wang J."/>
            <person name="Wong G.K."/>
            <person name="Yang H."/>
        </authorList>
    </citation>
    <scope>NUCLEOTIDE SEQUENCE [LARGE SCALE GENOMIC DNA]</scope>
    <source>
        <strain evidence="3">cv. 93-11</strain>
    </source>
</reference>
<feature type="region of interest" description="Disordered" evidence="1">
    <location>
        <begin position="1"/>
        <end position="43"/>
    </location>
</feature>